<dbReference type="PANTHER" id="PTHR42781">
    <property type="entry name" value="SPERMIDINE/PUTRESCINE IMPORT ATP-BINDING PROTEIN POTA"/>
    <property type="match status" value="1"/>
</dbReference>
<organism evidence="10 11">
    <name type="scientific">Rhizobium viscosum</name>
    <name type="common">Arthrobacter viscosus</name>
    <dbReference type="NCBI Taxonomy" id="1673"/>
    <lineage>
        <taxon>Bacteria</taxon>
        <taxon>Pseudomonadati</taxon>
        <taxon>Pseudomonadota</taxon>
        <taxon>Alphaproteobacteria</taxon>
        <taxon>Hyphomicrobiales</taxon>
        <taxon>Rhizobiaceae</taxon>
        <taxon>Rhizobium/Agrobacterium group</taxon>
        <taxon>Rhizobium</taxon>
    </lineage>
</organism>
<evidence type="ECO:0000256" key="1">
    <source>
        <dbReference type="ARBA" id="ARBA00022448"/>
    </source>
</evidence>
<evidence type="ECO:0000256" key="2">
    <source>
        <dbReference type="ARBA" id="ARBA00022475"/>
    </source>
</evidence>
<dbReference type="SMART" id="SM00382">
    <property type="entry name" value="AAA"/>
    <property type="match status" value="1"/>
</dbReference>
<dbReference type="Proteomes" id="UP000620262">
    <property type="component" value="Unassembled WGS sequence"/>
</dbReference>
<dbReference type="RefSeq" id="WP_192728101.1">
    <property type="nucleotide sequence ID" value="NZ_BAAAVL010000001.1"/>
</dbReference>
<dbReference type="InterPro" id="IPR003593">
    <property type="entry name" value="AAA+_ATPase"/>
</dbReference>
<reference evidence="10 11" key="1">
    <citation type="submission" date="2020-10" db="EMBL/GenBank/DDBJ databases">
        <title>Sequencing the genomes of 1000 actinobacteria strains.</title>
        <authorList>
            <person name="Klenk H.-P."/>
        </authorList>
    </citation>
    <scope>NUCLEOTIDE SEQUENCE [LARGE SCALE GENOMIC DNA]</scope>
    <source>
        <strain evidence="10 11">DSM 7307</strain>
    </source>
</reference>
<dbReference type="PANTHER" id="PTHR42781:SF5">
    <property type="entry name" value="PUTRESCINE TRANSPORT ATP-BINDING PROTEIN POTG"/>
    <property type="match status" value="1"/>
</dbReference>
<evidence type="ECO:0000313" key="11">
    <source>
        <dbReference type="Proteomes" id="UP000620262"/>
    </source>
</evidence>
<comment type="function">
    <text evidence="8">Part of the ABC transporter complex PotABCD involved in spermidine/putrescine import. Responsible for energy coupling to the transport system.</text>
</comment>
<dbReference type="PROSITE" id="PS00211">
    <property type="entry name" value="ABC_TRANSPORTER_1"/>
    <property type="match status" value="1"/>
</dbReference>
<keyword evidence="7 8" id="KW-0472">Membrane</keyword>
<dbReference type="InterPro" id="IPR003439">
    <property type="entry name" value="ABC_transporter-like_ATP-bd"/>
</dbReference>
<dbReference type="InterPro" id="IPR008995">
    <property type="entry name" value="Mo/tungstate-bd_C_term_dom"/>
</dbReference>
<dbReference type="EC" id="7.6.2.11" evidence="8"/>
<comment type="caution">
    <text evidence="10">The sequence shown here is derived from an EMBL/GenBank/DDBJ whole genome shotgun (WGS) entry which is preliminary data.</text>
</comment>
<evidence type="ECO:0000259" key="9">
    <source>
        <dbReference type="PROSITE" id="PS50893"/>
    </source>
</evidence>
<keyword evidence="4 8" id="KW-0547">Nucleotide-binding</keyword>
<evidence type="ECO:0000256" key="4">
    <source>
        <dbReference type="ARBA" id="ARBA00022741"/>
    </source>
</evidence>
<dbReference type="GO" id="GO:0005524">
    <property type="term" value="F:ATP binding"/>
    <property type="evidence" value="ECO:0007669"/>
    <property type="project" value="UniProtKB-KW"/>
</dbReference>
<evidence type="ECO:0000256" key="5">
    <source>
        <dbReference type="ARBA" id="ARBA00022840"/>
    </source>
</evidence>
<dbReference type="Pfam" id="PF08402">
    <property type="entry name" value="TOBE_2"/>
    <property type="match status" value="1"/>
</dbReference>
<accession>A0ABR9ILE7</accession>
<dbReference type="InterPro" id="IPR027417">
    <property type="entry name" value="P-loop_NTPase"/>
</dbReference>
<dbReference type="InterPro" id="IPR017871">
    <property type="entry name" value="ABC_transporter-like_CS"/>
</dbReference>
<evidence type="ECO:0000256" key="7">
    <source>
        <dbReference type="ARBA" id="ARBA00023136"/>
    </source>
</evidence>
<dbReference type="InterPro" id="IPR013611">
    <property type="entry name" value="Transp-assoc_OB_typ2"/>
</dbReference>
<dbReference type="Gene3D" id="2.40.50.100">
    <property type="match status" value="1"/>
</dbReference>
<dbReference type="PROSITE" id="PS50893">
    <property type="entry name" value="ABC_TRANSPORTER_2"/>
    <property type="match status" value="1"/>
</dbReference>
<dbReference type="NCBIfam" id="TIGR01187">
    <property type="entry name" value="potA"/>
    <property type="match status" value="1"/>
</dbReference>
<dbReference type="InterPro" id="IPR017879">
    <property type="entry name" value="PotA_ATP-bd"/>
</dbReference>
<keyword evidence="6 8" id="KW-1278">Translocase</keyword>
<proteinExistence type="inferred from homology"/>
<dbReference type="CDD" id="cd03300">
    <property type="entry name" value="ABC_PotA_N"/>
    <property type="match status" value="1"/>
</dbReference>
<dbReference type="SUPFAM" id="SSF52540">
    <property type="entry name" value="P-loop containing nucleoside triphosphate hydrolases"/>
    <property type="match status" value="1"/>
</dbReference>
<comment type="subunit">
    <text evidence="8">The complex is composed of two ATP-binding proteins (PotA), two transmembrane proteins (PotB and PotC) and a solute-binding protein (PotD).</text>
</comment>
<name>A0ABR9ILE7_RHIVS</name>
<evidence type="ECO:0000256" key="6">
    <source>
        <dbReference type="ARBA" id="ARBA00022967"/>
    </source>
</evidence>
<evidence type="ECO:0000256" key="3">
    <source>
        <dbReference type="ARBA" id="ARBA00022519"/>
    </source>
</evidence>
<keyword evidence="3" id="KW-0997">Cell inner membrane</keyword>
<dbReference type="SUPFAM" id="SSF50331">
    <property type="entry name" value="MOP-like"/>
    <property type="match status" value="1"/>
</dbReference>
<dbReference type="Gene3D" id="3.40.50.300">
    <property type="entry name" value="P-loop containing nucleotide triphosphate hydrolases"/>
    <property type="match status" value="1"/>
</dbReference>
<dbReference type="InterPro" id="IPR005893">
    <property type="entry name" value="PotA-like"/>
</dbReference>
<comment type="catalytic activity">
    <reaction evidence="8">
        <text>ATP + H2O + polyamine-[polyamine-binding protein]Side 1 = ADP + phosphate + polyamineSide 2 + [polyamine-binding protein]Side 1.</text>
        <dbReference type="EC" id="7.6.2.11"/>
    </reaction>
</comment>
<dbReference type="InterPro" id="IPR050093">
    <property type="entry name" value="ABC_SmlMolc_Importer"/>
</dbReference>
<evidence type="ECO:0000256" key="8">
    <source>
        <dbReference type="RuleBase" id="RU364083"/>
    </source>
</evidence>
<keyword evidence="11" id="KW-1185">Reference proteome</keyword>
<keyword evidence="2 8" id="KW-1003">Cell membrane</keyword>
<keyword evidence="5 8" id="KW-0067">ATP-binding</keyword>
<keyword evidence="1 8" id="KW-0813">Transport</keyword>
<gene>
    <name evidence="8" type="primary">potA</name>
    <name evidence="10" type="ORF">H4W29_001182</name>
</gene>
<feature type="domain" description="ABC transporter" evidence="9">
    <location>
        <begin position="23"/>
        <end position="253"/>
    </location>
</feature>
<sequence length="380" mass="41851">MKSLGNIRRAFAPWTDPSAKPFIAFKNVTKRFGDFTAVNDLSLNIYHREFFALLGASGCGKSTLLRMLAGFEQPTSGEIVLDGTDLAGTPPYKRPVNMMFQSYALFPHMTVEKNIAFGLRQDGMQKDEIAERVSQMLKLVKLEQFASRKPNQLSGGQRQRVALARSLAKRPKVLLLDEPLGALDKKLREETQFELMDLQQNLGLTFVVVTHDQEEAMTMADRIAVMSHGKVVQVATPAEIYEAPNSRFVADFIGDVNIFDGKVAAAENGAIEIAVESGFTIRIAGNESRAVGSTVGFAIRPEKIRVTRAAPANASVNAAKGEIWDIAYLGDMTVFHIKLPSGKFVRASSLNAQRSVDDPFTYDQEVWVSFDEDGGVLLKD</sequence>
<dbReference type="EMBL" id="JADBEC010000001">
    <property type="protein sequence ID" value="MBE1504001.1"/>
    <property type="molecule type" value="Genomic_DNA"/>
</dbReference>
<dbReference type="Pfam" id="PF00005">
    <property type="entry name" value="ABC_tran"/>
    <property type="match status" value="1"/>
</dbReference>
<evidence type="ECO:0000313" key="10">
    <source>
        <dbReference type="EMBL" id="MBE1504001.1"/>
    </source>
</evidence>
<protein>
    <recommendedName>
        <fullName evidence="8">Spermidine/putrescine import ATP-binding protein PotA</fullName>
        <ecNumber evidence="8">7.6.2.11</ecNumber>
    </recommendedName>
</protein>
<comment type="similarity">
    <text evidence="8">Belongs to the ABC transporter superfamily. Spermidine/putrescine importer (TC 3.A.1.11.1) family.</text>
</comment>